<keyword evidence="3" id="KW-1185">Reference proteome</keyword>
<gene>
    <name evidence="2" type="ORF">TSOC_010068</name>
</gene>
<sequence length="79" mass="8803">MRMRARILEMGLRKAMADLTAAGVPHRLERFEGEGHAFLRDAAAVRQGGAAGRAWGLFREFVREVAGGRRPGGWAEQRR</sequence>
<dbReference type="EMBL" id="PGGS01000456">
    <property type="protein sequence ID" value="PNH03836.1"/>
    <property type="molecule type" value="Genomic_DNA"/>
</dbReference>
<dbReference type="InterPro" id="IPR029058">
    <property type="entry name" value="AB_hydrolase_fold"/>
</dbReference>
<evidence type="ECO:0000259" key="1">
    <source>
        <dbReference type="Pfam" id="PF01738"/>
    </source>
</evidence>
<evidence type="ECO:0000313" key="3">
    <source>
        <dbReference type="Proteomes" id="UP000236333"/>
    </source>
</evidence>
<dbReference type="Gene3D" id="3.40.50.1820">
    <property type="entry name" value="alpha/beta hydrolase"/>
    <property type="match status" value="1"/>
</dbReference>
<organism evidence="2 3">
    <name type="scientific">Tetrabaena socialis</name>
    <dbReference type="NCBI Taxonomy" id="47790"/>
    <lineage>
        <taxon>Eukaryota</taxon>
        <taxon>Viridiplantae</taxon>
        <taxon>Chlorophyta</taxon>
        <taxon>core chlorophytes</taxon>
        <taxon>Chlorophyceae</taxon>
        <taxon>CS clade</taxon>
        <taxon>Chlamydomonadales</taxon>
        <taxon>Tetrabaenaceae</taxon>
        <taxon>Tetrabaena</taxon>
    </lineage>
</organism>
<protein>
    <recommendedName>
        <fullName evidence="1">Dienelactone hydrolase domain-containing protein</fullName>
    </recommendedName>
</protein>
<reference evidence="2 3" key="1">
    <citation type="journal article" date="2017" name="Mol. Biol. Evol.">
        <title>The 4-celled Tetrabaena socialis nuclear genome reveals the essential components for genetic control of cell number at the origin of multicellularity in the volvocine lineage.</title>
        <authorList>
            <person name="Featherston J."/>
            <person name="Arakaki Y."/>
            <person name="Hanschen E.R."/>
            <person name="Ferris P.J."/>
            <person name="Michod R.E."/>
            <person name="Olson B.J.S.C."/>
            <person name="Nozaki H."/>
            <person name="Durand P.M."/>
        </authorList>
    </citation>
    <scope>NUCLEOTIDE SEQUENCE [LARGE SCALE GENOMIC DNA]</scope>
    <source>
        <strain evidence="2 3">NIES-571</strain>
    </source>
</reference>
<dbReference type="Pfam" id="PF01738">
    <property type="entry name" value="DLH"/>
    <property type="match status" value="1"/>
</dbReference>
<dbReference type="InterPro" id="IPR002925">
    <property type="entry name" value="Dienelactn_hydro"/>
</dbReference>
<name>A0A2J7ZU84_9CHLO</name>
<comment type="caution">
    <text evidence="2">The sequence shown here is derived from an EMBL/GenBank/DDBJ whole genome shotgun (WGS) entry which is preliminary data.</text>
</comment>
<dbReference type="OrthoDB" id="17560at2759"/>
<dbReference type="SUPFAM" id="SSF53474">
    <property type="entry name" value="alpha/beta-Hydrolases"/>
    <property type="match status" value="1"/>
</dbReference>
<feature type="domain" description="Dienelactone hydrolase" evidence="1">
    <location>
        <begin position="17"/>
        <end position="64"/>
    </location>
</feature>
<dbReference type="GO" id="GO:0016787">
    <property type="term" value="F:hydrolase activity"/>
    <property type="evidence" value="ECO:0007669"/>
    <property type="project" value="InterPro"/>
</dbReference>
<proteinExistence type="predicted"/>
<accession>A0A2J7ZU84</accession>
<dbReference type="AlphaFoldDB" id="A0A2J7ZU84"/>
<dbReference type="Proteomes" id="UP000236333">
    <property type="component" value="Unassembled WGS sequence"/>
</dbReference>
<evidence type="ECO:0000313" key="2">
    <source>
        <dbReference type="EMBL" id="PNH03836.1"/>
    </source>
</evidence>